<dbReference type="EMBL" id="JBEZUR010000036">
    <property type="protein sequence ID" value="MEU3556602.1"/>
    <property type="molecule type" value="Genomic_DNA"/>
</dbReference>
<dbReference type="Proteomes" id="UP001550850">
    <property type="component" value="Unassembled WGS sequence"/>
</dbReference>
<protein>
    <submittedName>
        <fullName evidence="1">Pentapeptide repeat-containing protein</fullName>
    </submittedName>
</protein>
<dbReference type="SUPFAM" id="SSF141571">
    <property type="entry name" value="Pentapeptide repeat-like"/>
    <property type="match status" value="1"/>
</dbReference>
<comment type="caution">
    <text evidence="1">The sequence shown here is derived from an EMBL/GenBank/DDBJ whole genome shotgun (WGS) entry which is preliminary data.</text>
</comment>
<accession>A0ABV2YLJ4</accession>
<dbReference type="PANTHER" id="PTHR42999">
    <property type="entry name" value="ANTIBIOTIC RESISTANCE PROTEIN MCBG"/>
    <property type="match status" value="1"/>
</dbReference>
<evidence type="ECO:0000313" key="1">
    <source>
        <dbReference type="EMBL" id="MEU3556602.1"/>
    </source>
</evidence>
<evidence type="ECO:0000313" key="2">
    <source>
        <dbReference type="Proteomes" id="UP001550850"/>
    </source>
</evidence>
<proteinExistence type="predicted"/>
<dbReference type="PANTHER" id="PTHR42999:SF1">
    <property type="entry name" value="PENTAPEPTIDE REPEAT-CONTAINING PROTEIN"/>
    <property type="match status" value="1"/>
</dbReference>
<keyword evidence="2" id="KW-1185">Reference proteome</keyword>
<reference evidence="1 2" key="1">
    <citation type="submission" date="2024-06" db="EMBL/GenBank/DDBJ databases">
        <title>The Natural Products Discovery Center: Release of the First 8490 Sequenced Strains for Exploring Actinobacteria Biosynthetic Diversity.</title>
        <authorList>
            <person name="Kalkreuter E."/>
            <person name="Kautsar S.A."/>
            <person name="Yang D."/>
            <person name="Bader C.D."/>
            <person name="Teijaro C.N."/>
            <person name="Fluegel L."/>
            <person name="Davis C.M."/>
            <person name="Simpson J.R."/>
            <person name="Lauterbach L."/>
            <person name="Steele A.D."/>
            <person name="Gui C."/>
            <person name="Meng S."/>
            <person name="Li G."/>
            <person name="Viehrig K."/>
            <person name="Ye F."/>
            <person name="Su P."/>
            <person name="Kiefer A.F."/>
            <person name="Nichols A."/>
            <person name="Cepeda A.J."/>
            <person name="Yan W."/>
            <person name="Fan B."/>
            <person name="Jiang Y."/>
            <person name="Adhikari A."/>
            <person name="Zheng C.-J."/>
            <person name="Schuster L."/>
            <person name="Cowan T.M."/>
            <person name="Smanski M.J."/>
            <person name="Chevrette M.G."/>
            <person name="De Carvalho L.P.S."/>
            <person name="Shen B."/>
        </authorList>
    </citation>
    <scope>NUCLEOTIDE SEQUENCE [LARGE SCALE GENOMIC DNA]</scope>
    <source>
        <strain evidence="1 2">NPDC038104</strain>
    </source>
</reference>
<sequence>MPAVPRELAELPYARHLEPLRGELETEGTYDTVHADDREFPEPRAGGARFVECAFTSVAFEGGRMRRARFDDVWCHTVRWVGTDLAESSWMDVSVLSGMLAGVQAFGTTLRRVTFSHCKLDSVNWRSAALREVRFEDCLLRDVDFGEATLTDVSFPGTVLDGVRLRRARMRGVDLRGAASLGIADGVEALRGATIDQAQLLDLAPAFAQALGVTVAAR</sequence>
<organism evidence="1 2">
    <name type="scientific">Streptomyces fragilis</name>
    <dbReference type="NCBI Taxonomy" id="67301"/>
    <lineage>
        <taxon>Bacteria</taxon>
        <taxon>Bacillati</taxon>
        <taxon>Actinomycetota</taxon>
        <taxon>Actinomycetes</taxon>
        <taxon>Kitasatosporales</taxon>
        <taxon>Streptomycetaceae</taxon>
        <taxon>Streptomyces</taxon>
    </lineage>
</organism>
<dbReference type="RefSeq" id="WP_108952175.1">
    <property type="nucleotide sequence ID" value="NZ_BEVZ01000002.1"/>
</dbReference>
<name>A0ABV2YLJ4_9ACTN</name>
<dbReference type="InterPro" id="IPR052949">
    <property type="entry name" value="PA_immunity-related"/>
</dbReference>
<gene>
    <name evidence="1" type="ORF">AB0E65_20665</name>
</gene>
<dbReference type="Gene3D" id="2.160.20.80">
    <property type="entry name" value="E3 ubiquitin-protein ligase SopA"/>
    <property type="match status" value="1"/>
</dbReference>
<dbReference type="Pfam" id="PF13599">
    <property type="entry name" value="Pentapeptide_4"/>
    <property type="match status" value="1"/>
</dbReference>
<dbReference type="InterPro" id="IPR001646">
    <property type="entry name" value="5peptide_repeat"/>
</dbReference>